<evidence type="ECO:0000259" key="4">
    <source>
        <dbReference type="Pfam" id="PF03328"/>
    </source>
</evidence>
<reference evidence="5" key="1">
    <citation type="submission" date="2022-05" db="EMBL/GenBank/DDBJ databases">
        <title>Complete genome sequence of toluene-degrading Gulosibacter sediminis strain ACHW.36C.</title>
        <authorList>
            <person name="Wai A.C."/>
            <person name="Lai G.K."/>
            <person name="Griffin S.D."/>
            <person name="Leung F.C."/>
        </authorList>
    </citation>
    <scope>NUCLEOTIDE SEQUENCE [LARGE SCALE GENOMIC DNA]</scope>
    <source>
        <strain evidence="5">ACHW.36C</strain>
    </source>
</reference>
<evidence type="ECO:0000256" key="2">
    <source>
        <dbReference type="ARBA" id="ARBA00022723"/>
    </source>
</evidence>
<feature type="domain" description="HpcH/HpaI aldolase/citrate lyase" evidence="4">
    <location>
        <begin position="23"/>
        <end position="249"/>
    </location>
</feature>
<keyword evidence="3 5" id="KW-0456">Lyase</keyword>
<organism evidence="5">
    <name type="scientific">Gulosibacter sediminis</name>
    <dbReference type="NCBI Taxonomy" id="1729695"/>
    <lineage>
        <taxon>Bacteria</taxon>
        <taxon>Bacillati</taxon>
        <taxon>Actinomycetota</taxon>
        <taxon>Actinomycetes</taxon>
        <taxon>Micrococcales</taxon>
        <taxon>Microbacteriaceae</taxon>
        <taxon>Gulosibacter</taxon>
    </lineage>
</organism>
<dbReference type="PANTHER" id="PTHR30502">
    <property type="entry name" value="2-KETO-3-DEOXY-L-RHAMNONATE ALDOLASE"/>
    <property type="match status" value="1"/>
</dbReference>
<dbReference type="InterPro" id="IPR015813">
    <property type="entry name" value="Pyrv/PenolPyrv_kinase-like_dom"/>
</dbReference>
<name>A0ABY4MXR1_9MICO</name>
<dbReference type="GO" id="GO:0016829">
    <property type="term" value="F:lyase activity"/>
    <property type="evidence" value="ECO:0007669"/>
    <property type="project" value="UniProtKB-KW"/>
</dbReference>
<dbReference type="InterPro" id="IPR050251">
    <property type="entry name" value="HpcH-HpaI_aldolase"/>
</dbReference>
<keyword evidence="2" id="KW-0479">Metal-binding</keyword>
<sequence>MSFSLELPPTFKQRLADADRGLAGMWLCSGSTVNAEIAAGSGLDWVLIDGEHAPLSLESIQTQLQILAAYPVTPVVRVPVNNEVFIKQYLDLGAQNLLVPMVNSGEDAAAAVRAVRYPPAGVRGVGAALSRGGRWNRVDGYLGRANDELVSLFVQIESAEAVENVEAIVNTEGVDGIFIGPSDLAASMGFIGQQTHPDVVAGVRSAIAAARTAGKPVGINAFDQQVALGYLDDGMDFILVAADVSLLARASEKLADTFLHERSGVAGTGERASY</sequence>
<dbReference type="SUPFAM" id="SSF51621">
    <property type="entry name" value="Phosphoenolpyruvate/pyruvate domain"/>
    <property type="match status" value="1"/>
</dbReference>
<accession>A0ABY4MXR1</accession>
<gene>
    <name evidence="5" type="ORF">M3M28_01515</name>
</gene>
<dbReference type="InterPro" id="IPR005000">
    <property type="entry name" value="Aldolase/citrate-lyase_domain"/>
</dbReference>
<proteinExistence type="inferred from homology"/>
<comment type="similarity">
    <text evidence="1">Belongs to the HpcH/HpaI aldolase family.</text>
</comment>
<protein>
    <submittedName>
        <fullName evidence="5">HpcH/HpaI aldolase/citrate lyase family protein</fullName>
    </submittedName>
</protein>
<dbReference type="Pfam" id="PF03328">
    <property type="entry name" value="HpcH_HpaI"/>
    <property type="match status" value="1"/>
</dbReference>
<evidence type="ECO:0000256" key="3">
    <source>
        <dbReference type="ARBA" id="ARBA00023239"/>
    </source>
</evidence>
<evidence type="ECO:0000313" key="5">
    <source>
        <dbReference type="EMBL" id="UQN15174.1"/>
    </source>
</evidence>
<dbReference type="PANTHER" id="PTHR30502:SF0">
    <property type="entry name" value="PHOSPHOENOLPYRUVATE CARBOXYLASE FAMILY PROTEIN"/>
    <property type="match status" value="1"/>
</dbReference>
<dbReference type="InterPro" id="IPR040442">
    <property type="entry name" value="Pyrv_kinase-like_dom_sf"/>
</dbReference>
<dbReference type="EMBL" id="CP097160">
    <property type="protein sequence ID" value="UQN15174.1"/>
    <property type="molecule type" value="Genomic_DNA"/>
</dbReference>
<dbReference type="Gene3D" id="3.20.20.60">
    <property type="entry name" value="Phosphoenolpyruvate-binding domains"/>
    <property type="match status" value="1"/>
</dbReference>
<evidence type="ECO:0000256" key="1">
    <source>
        <dbReference type="ARBA" id="ARBA00005568"/>
    </source>
</evidence>